<gene>
    <name evidence="2" type="ORF">CP98_04683</name>
</gene>
<dbReference type="EMBL" id="JGVR01000047">
    <property type="protein sequence ID" value="KEZ14778.1"/>
    <property type="molecule type" value="Genomic_DNA"/>
</dbReference>
<protein>
    <submittedName>
        <fullName evidence="2">Uncharacterized protein</fullName>
    </submittedName>
</protein>
<dbReference type="AlphaFoldDB" id="A0A084E9Y6"/>
<reference evidence="2 3" key="1">
    <citation type="submission" date="2014-03" db="EMBL/GenBank/DDBJ databases">
        <title>Genome sequence of Sphingobium yanoikuyae B1.</title>
        <authorList>
            <person name="Gan H.M."/>
            <person name="Gan H.Y."/>
            <person name="Savka M.A."/>
        </authorList>
    </citation>
    <scope>NUCLEOTIDE SEQUENCE [LARGE SCALE GENOMIC DNA]</scope>
    <source>
        <strain evidence="2 3">B1</strain>
    </source>
</reference>
<evidence type="ECO:0000313" key="3">
    <source>
        <dbReference type="Proteomes" id="UP000028534"/>
    </source>
</evidence>
<name>A0A084E9Y6_SPHYA</name>
<feature type="compositionally biased region" description="Basic residues" evidence="1">
    <location>
        <begin position="1"/>
        <end position="15"/>
    </location>
</feature>
<feature type="compositionally biased region" description="Basic and acidic residues" evidence="1">
    <location>
        <begin position="201"/>
        <end position="216"/>
    </location>
</feature>
<dbReference type="Proteomes" id="UP000028534">
    <property type="component" value="Unassembled WGS sequence"/>
</dbReference>
<feature type="region of interest" description="Disordered" evidence="1">
    <location>
        <begin position="1"/>
        <end position="31"/>
    </location>
</feature>
<comment type="caution">
    <text evidence="2">The sequence shown here is derived from an EMBL/GenBank/DDBJ whole genome shotgun (WGS) entry which is preliminary data.</text>
</comment>
<dbReference type="PATRIC" id="fig|13690.10.peg.4827"/>
<organism evidence="2 3">
    <name type="scientific">Sphingobium yanoikuyae</name>
    <name type="common">Sphingomonas yanoikuyae</name>
    <dbReference type="NCBI Taxonomy" id="13690"/>
    <lineage>
        <taxon>Bacteria</taxon>
        <taxon>Pseudomonadati</taxon>
        <taxon>Pseudomonadota</taxon>
        <taxon>Alphaproteobacteria</taxon>
        <taxon>Sphingomonadales</taxon>
        <taxon>Sphingomonadaceae</taxon>
        <taxon>Sphingobium</taxon>
    </lineage>
</organism>
<sequence>MRRTMGQKSEHHSRGHYGPSICPDPHSHNLDAAPAKFEGLQQGRGRITAPAHWRHMPARANDLDKHLEARQVQAQAQARDGRASCVSPRPGIGLTTDKGHYQCRHDNARFPHRYESLISKSCARPDGKGLPNKDYAHIPCFRTWLQRRGAIPISQPKPLFIIHVASRSSRQCPLGADDQVFCRTIYPRQPLARQHAAVTGRRGDPLKEERRDERAS</sequence>
<evidence type="ECO:0000313" key="2">
    <source>
        <dbReference type="EMBL" id="KEZ14778.1"/>
    </source>
</evidence>
<accession>A0A084E9Y6</accession>
<proteinExistence type="predicted"/>
<evidence type="ECO:0000256" key="1">
    <source>
        <dbReference type="SAM" id="MobiDB-lite"/>
    </source>
</evidence>
<feature type="region of interest" description="Disordered" evidence="1">
    <location>
        <begin position="193"/>
        <end position="216"/>
    </location>
</feature>